<dbReference type="InterPro" id="IPR049229">
    <property type="entry name" value="DUF6826"/>
</dbReference>
<comment type="caution">
    <text evidence="2">The sequence shown here is derived from an EMBL/GenBank/DDBJ whole genome shotgun (WGS) entry which is preliminary data.</text>
</comment>
<gene>
    <name evidence="2" type="ORF">ALEPTO_LOCUS1132</name>
</gene>
<feature type="domain" description="DUF6826" evidence="1">
    <location>
        <begin position="68"/>
        <end position="111"/>
    </location>
</feature>
<proteinExistence type="predicted"/>
<name>A0A9N8VEE3_9GLOM</name>
<reference evidence="2" key="1">
    <citation type="submission" date="2021-06" db="EMBL/GenBank/DDBJ databases">
        <authorList>
            <person name="Kallberg Y."/>
            <person name="Tangrot J."/>
            <person name="Rosling A."/>
        </authorList>
    </citation>
    <scope>NUCLEOTIDE SEQUENCE</scope>
    <source>
        <strain evidence="2">FL130A</strain>
    </source>
</reference>
<accession>A0A9N8VEE3</accession>
<dbReference type="Pfam" id="PF20713">
    <property type="entry name" value="DUF6826"/>
    <property type="match status" value="1"/>
</dbReference>
<dbReference type="AlphaFoldDB" id="A0A9N8VEE3"/>
<dbReference type="Proteomes" id="UP000789508">
    <property type="component" value="Unassembled WGS sequence"/>
</dbReference>
<organism evidence="2 3">
    <name type="scientific">Ambispora leptoticha</name>
    <dbReference type="NCBI Taxonomy" id="144679"/>
    <lineage>
        <taxon>Eukaryota</taxon>
        <taxon>Fungi</taxon>
        <taxon>Fungi incertae sedis</taxon>
        <taxon>Mucoromycota</taxon>
        <taxon>Glomeromycotina</taxon>
        <taxon>Glomeromycetes</taxon>
        <taxon>Archaeosporales</taxon>
        <taxon>Ambisporaceae</taxon>
        <taxon>Ambispora</taxon>
    </lineage>
</organism>
<evidence type="ECO:0000259" key="1">
    <source>
        <dbReference type="Pfam" id="PF20713"/>
    </source>
</evidence>
<sequence length="171" mass="19270">MVGFSENWKRIVVTEVVGRVTSCERPSLSISHAGMVNRIHEKKLTVPGSVARPSSTRLREVLTLLLGFFMLCKPIQAFKDSKLVVEVSHSIPLLATRKPDFAFIAKGMQCHLAKSPQLQPQQAYVYAIAVIVFYKVIRCNSNNNDDILFSHEYVLPAQLNYESRNRPPAGW</sequence>
<protein>
    <submittedName>
        <fullName evidence="2">123_t:CDS:1</fullName>
    </submittedName>
</protein>
<evidence type="ECO:0000313" key="3">
    <source>
        <dbReference type="Proteomes" id="UP000789508"/>
    </source>
</evidence>
<dbReference type="EMBL" id="CAJVPS010000109">
    <property type="protein sequence ID" value="CAG8453229.1"/>
    <property type="molecule type" value="Genomic_DNA"/>
</dbReference>
<keyword evidence="3" id="KW-1185">Reference proteome</keyword>
<evidence type="ECO:0000313" key="2">
    <source>
        <dbReference type="EMBL" id="CAG8453229.1"/>
    </source>
</evidence>